<protein>
    <submittedName>
        <fullName evidence="4">Regulatory protein, LuxR</fullName>
    </submittedName>
</protein>
<evidence type="ECO:0000256" key="1">
    <source>
        <dbReference type="ARBA" id="ARBA00022741"/>
    </source>
</evidence>
<evidence type="ECO:0000259" key="3">
    <source>
        <dbReference type="PROSITE" id="PS50043"/>
    </source>
</evidence>
<dbReference type="PRINTS" id="PR00038">
    <property type="entry name" value="HTHLUXR"/>
</dbReference>
<feature type="domain" description="HTH luxR-type" evidence="3">
    <location>
        <begin position="775"/>
        <end position="838"/>
    </location>
</feature>
<dbReference type="PANTHER" id="PTHR16305:SF28">
    <property type="entry name" value="GUANYLATE CYCLASE DOMAIN-CONTAINING PROTEIN"/>
    <property type="match status" value="1"/>
</dbReference>
<evidence type="ECO:0000313" key="4">
    <source>
        <dbReference type="EMBL" id="GIM93514.1"/>
    </source>
</evidence>
<dbReference type="InterPro" id="IPR036388">
    <property type="entry name" value="WH-like_DNA-bd_sf"/>
</dbReference>
<evidence type="ECO:0000313" key="5">
    <source>
        <dbReference type="Proteomes" id="UP000677082"/>
    </source>
</evidence>
<dbReference type="PANTHER" id="PTHR16305">
    <property type="entry name" value="TESTICULAR SOLUBLE ADENYLYL CYCLASE"/>
    <property type="match status" value="1"/>
</dbReference>
<comment type="caution">
    <text evidence="4">The sequence shown here is derived from an EMBL/GenBank/DDBJ whole genome shotgun (WGS) entry which is preliminary data.</text>
</comment>
<dbReference type="Gene3D" id="1.10.10.10">
    <property type="entry name" value="Winged helix-like DNA-binding domain superfamily/Winged helix DNA-binding domain"/>
    <property type="match status" value="1"/>
</dbReference>
<keyword evidence="2" id="KW-0067">ATP-binding</keyword>
<dbReference type="PROSITE" id="PS50043">
    <property type="entry name" value="HTH_LUXR_2"/>
    <property type="match status" value="1"/>
</dbReference>
<dbReference type="CDD" id="cd06170">
    <property type="entry name" value="LuxR_C_like"/>
    <property type="match status" value="1"/>
</dbReference>
<accession>A0A919W449</accession>
<dbReference type="InterPro" id="IPR011990">
    <property type="entry name" value="TPR-like_helical_dom_sf"/>
</dbReference>
<organism evidence="4 5">
    <name type="scientific">Paractinoplanes toevensis</name>
    <dbReference type="NCBI Taxonomy" id="571911"/>
    <lineage>
        <taxon>Bacteria</taxon>
        <taxon>Bacillati</taxon>
        <taxon>Actinomycetota</taxon>
        <taxon>Actinomycetes</taxon>
        <taxon>Micromonosporales</taxon>
        <taxon>Micromonosporaceae</taxon>
        <taxon>Paractinoplanes</taxon>
    </lineage>
</organism>
<dbReference type="SMART" id="SM00421">
    <property type="entry name" value="HTH_LUXR"/>
    <property type="match status" value="1"/>
</dbReference>
<dbReference type="SUPFAM" id="SSF48452">
    <property type="entry name" value="TPR-like"/>
    <property type="match status" value="1"/>
</dbReference>
<dbReference type="GO" id="GO:0005737">
    <property type="term" value="C:cytoplasm"/>
    <property type="evidence" value="ECO:0007669"/>
    <property type="project" value="TreeGrafter"/>
</dbReference>
<dbReference type="SUPFAM" id="SSF52540">
    <property type="entry name" value="P-loop containing nucleoside triphosphate hydrolases"/>
    <property type="match status" value="1"/>
</dbReference>
<dbReference type="InterPro" id="IPR000792">
    <property type="entry name" value="Tscrpt_reg_LuxR_C"/>
</dbReference>
<dbReference type="GO" id="GO:0003677">
    <property type="term" value="F:DNA binding"/>
    <property type="evidence" value="ECO:0007669"/>
    <property type="project" value="InterPro"/>
</dbReference>
<dbReference type="Proteomes" id="UP000677082">
    <property type="component" value="Unassembled WGS sequence"/>
</dbReference>
<proteinExistence type="predicted"/>
<dbReference type="EMBL" id="BOQN01000067">
    <property type="protein sequence ID" value="GIM93514.1"/>
    <property type="molecule type" value="Genomic_DNA"/>
</dbReference>
<sequence length="838" mass="89437">MTGQNPGGRPDTAECPLTRAKLFDRAGTTEAPMIGLLSPEQVPLVGRESELSRLVRLLGQGGYYAGALLAGAGGVGRTRLAREVLEALAATHRVVDAGTSMPEAIRRLRQPDPGRRTPVVFVDDAHLLDPASVSLLLEVARHRHARVLVTVDTAVPVPAGVTALWKDDHLHRVELRPLDPVATRRLACSMVSERLAHSSAVRLARLSAGNPALLRELARAAVEQDGLAGSAGGWKLAERVPLSVPLGELIRGRVDRQDPASRSVLELVALVEPAPLGLLEVAFTTELLQRLEEEGLIEVGPADAVGVSHPLVGHLIRRTLPPLRRRAHLRAWLDRYPADGDLRRIIGWRLETGEPVAEADLLRAADEAAAAHDLRAAVRFTAVAWQAFPNLSTAVAYILSLVSTADLAAADEALTAAEAAFPQAAELGVVRARIALLRGDEDPSGPDSGLLGLMAAFFRNEFAPVVALAEPMLADENGADFAEAAAFGTAALLRMGRPEDALALCDRALPAASRASVTALHADWLPQLRAAALQDLGRLVDAVDLLEHAYERAIGEGWMRLEEQLGYALGVALLERGRPRRALELFRFHTDDQFGWPRWHGQVAIRATIALANLGRAGDVAAGSAPAHPAGALARAWPAFLAGDRRQAREVLTAAAGRARAAGAGKDLAMLMHEMARMGMADPSLADGAPQPQGMYLRAKMEYARALAAGDIPRLRQVAADFAGAGADLFAAEAYAELSRLNRAAGRVRAATAAASQARELAGRCPGAITPALLLLESTRPLSLREREIVLLVAQGLSDREIADRLTLSARTVGNHLYRIYRKMGVLNRRALQRVAGS</sequence>
<keyword evidence="1" id="KW-0547">Nucleotide-binding</keyword>
<name>A0A919W449_9ACTN</name>
<dbReference type="AlphaFoldDB" id="A0A919W449"/>
<reference evidence="4 5" key="1">
    <citation type="submission" date="2021-03" db="EMBL/GenBank/DDBJ databases">
        <title>Whole genome shotgun sequence of Actinoplanes toevensis NBRC 105298.</title>
        <authorList>
            <person name="Komaki H."/>
            <person name="Tamura T."/>
        </authorList>
    </citation>
    <scope>NUCLEOTIDE SEQUENCE [LARGE SCALE GENOMIC DNA]</scope>
    <source>
        <strain evidence="4 5">NBRC 105298</strain>
    </source>
</reference>
<dbReference type="GO" id="GO:0004016">
    <property type="term" value="F:adenylate cyclase activity"/>
    <property type="evidence" value="ECO:0007669"/>
    <property type="project" value="TreeGrafter"/>
</dbReference>
<keyword evidence="5" id="KW-1185">Reference proteome</keyword>
<dbReference type="GO" id="GO:0005524">
    <property type="term" value="F:ATP binding"/>
    <property type="evidence" value="ECO:0007669"/>
    <property type="project" value="UniProtKB-KW"/>
</dbReference>
<gene>
    <name evidence="4" type="ORF">Ato02nite_053070</name>
</gene>
<dbReference type="SUPFAM" id="SSF46894">
    <property type="entry name" value="C-terminal effector domain of the bipartite response regulators"/>
    <property type="match status" value="1"/>
</dbReference>
<dbReference type="InterPro" id="IPR027417">
    <property type="entry name" value="P-loop_NTPase"/>
</dbReference>
<dbReference type="Gene3D" id="3.40.50.300">
    <property type="entry name" value="P-loop containing nucleotide triphosphate hydrolases"/>
    <property type="match status" value="1"/>
</dbReference>
<dbReference type="InterPro" id="IPR016032">
    <property type="entry name" value="Sig_transdc_resp-reg_C-effctor"/>
</dbReference>
<evidence type="ECO:0000256" key="2">
    <source>
        <dbReference type="ARBA" id="ARBA00022840"/>
    </source>
</evidence>
<dbReference type="GO" id="GO:0006355">
    <property type="term" value="P:regulation of DNA-templated transcription"/>
    <property type="evidence" value="ECO:0007669"/>
    <property type="project" value="InterPro"/>
</dbReference>
<dbReference type="Gene3D" id="1.25.40.10">
    <property type="entry name" value="Tetratricopeptide repeat domain"/>
    <property type="match status" value="1"/>
</dbReference>
<dbReference type="Pfam" id="PF00196">
    <property type="entry name" value="GerE"/>
    <property type="match status" value="1"/>
</dbReference>